<keyword evidence="2 4" id="KW-0547">Nucleotide-binding</keyword>
<reference evidence="7" key="2">
    <citation type="submission" date="2015-06" db="EMBL/GenBank/DDBJ databases">
        <title>Genome Sequence of Bacillus endophyticus and Analysis of its Companion Mechanism in the Ketogulonigenium vulgare-Bacillus strain Consortium.</title>
        <authorList>
            <person name="Jia N."/>
            <person name="Du J."/>
            <person name="Ding M.-Z."/>
            <person name="Gao F."/>
            <person name="Yuan Y.-J."/>
        </authorList>
    </citation>
    <scope>NUCLEOTIDE SEQUENCE [LARGE SCALE GENOMIC DNA]</scope>
    <source>
        <strain evidence="7">Hbe603</strain>
    </source>
</reference>
<dbReference type="PANTHER" id="PTHR22683">
    <property type="entry name" value="SPORULATION PROTEIN RELATED"/>
    <property type="match status" value="1"/>
</dbReference>
<dbReference type="PANTHER" id="PTHR22683:SF41">
    <property type="entry name" value="DNA TRANSLOCASE FTSK"/>
    <property type="match status" value="1"/>
</dbReference>
<dbReference type="AlphaFoldDB" id="A0A0H4KUF7"/>
<feature type="domain" description="FtsK" evidence="5">
    <location>
        <begin position="423"/>
        <end position="607"/>
    </location>
</feature>
<keyword evidence="7" id="KW-1185">Reference proteome</keyword>
<dbReference type="GO" id="GO:0016020">
    <property type="term" value="C:membrane"/>
    <property type="evidence" value="ECO:0007669"/>
    <property type="project" value="UniProtKB-SubCell"/>
</dbReference>
<dbReference type="PROSITE" id="PS50901">
    <property type="entry name" value="FTSK"/>
    <property type="match status" value="1"/>
</dbReference>
<feature type="binding site" evidence="4">
    <location>
        <begin position="440"/>
        <end position="447"/>
    </location>
    <ligand>
        <name>ATP</name>
        <dbReference type="ChEBI" id="CHEBI:30616"/>
    </ligand>
</feature>
<evidence type="ECO:0000256" key="4">
    <source>
        <dbReference type="PROSITE-ProRule" id="PRU00289"/>
    </source>
</evidence>
<dbReference type="GO" id="GO:0003677">
    <property type="term" value="F:DNA binding"/>
    <property type="evidence" value="ECO:0007669"/>
    <property type="project" value="InterPro"/>
</dbReference>
<dbReference type="PATRIC" id="fig|135735.6.peg.1486"/>
<evidence type="ECO:0000313" key="6">
    <source>
        <dbReference type="EMBL" id="AKO91933.1"/>
    </source>
</evidence>
<evidence type="ECO:0000256" key="1">
    <source>
        <dbReference type="ARBA" id="ARBA00004141"/>
    </source>
</evidence>
<dbReference type="InterPro" id="IPR050206">
    <property type="entry name" value="FtsK/SpoIIIE/SftA"/>
</dbReference>
<evidence type="ECO:0000313" key="7">
    <source>
        <dbReference type="Proteomes" id="UP000036202"/>
    </source>
</evidence>
<keyword evidence="3 4" id="KW-0067">ATP-binding</keyword>
<protein>
    <recommendedName>
        <fullName evidence="5">FtsK domain-containing protein</fullName>
    </recommendedName>
</protein>
<dbReference type="Pfam" id="PF01580">
    <property type="entry name" value="FtsK_SpoIIIE"/>
    <property type="match status" value="1"/>
</dbReference>
<organism evidence="6 7">
    <name type="scientific">Priestia filamentosa</name>
    <dbReference type="NCBI Taxonomy" id="1402861"/>
    <lineage>
        <taxon>Bacteria</taxon>
        <taxon>Bacillati</taxon>
        <taxon>Bacillota</taxon>
        <taxon>Bacilli</taxon>
        <taxon>Bacillales</taxon>
        <taxon>Bacillaceae</taxon>
        <taxon>Priestia</taxon>
    </lineage>
</organism>
<proteinExistence type="predicted"/>
<evidence type="ECO:0000256" key="3">
    <source>
        <dbReference type="ARBA" id="ARBA00022840"/>
    </source>
</evidence>
<evidence type="ECO:0000256" key="2">
    <source>
        <dbReference type="ARBA" id="ARBA00022741"/>
    </source>
</evidence>
<dbReference type="OrthoDB" id="2797789at2"/>
<dbReference type="Gene3D" id="3.40.50.300">
    <property type="entry name" value="P-loop containing nucleotide triphosphate hydrolases"/>
    <property type="match status" value="1"/>
</dbReference>
<evidence type="ECO:0000259" key="5">
    <source>
        <dbReference type="PROSITE" id="PS50901"/>
    </source>
</evidence>
<reference evidence="6 7" key="1">
    <citation type="journal article" date="2015" name="PLoS ONE">
        <title>Genome Sequence of Bacillus endophyticus and Analysis of Its Companion Mechanism in the Ketogulonigenium vulgare-Bacillus Strain Consortium.</title>
        <authorList>
            <person name="Jia N."/>
            <person name="Du J."/>
            <person name="Ding M.Z."/>
            <person name="Gao F."/>
            <person name="Yuan Y.J."/>
        </authorList>
    </citation>
    <scope>NUCLEOTIDE SEQUENCE [LARGE SCALE GENOMIC DNA]</scope>
    <source>
        <strain evidence="6 7">Hbe603</strain>
    </source>
</reference>
<dbReference type="KEGG" id="beo:BEH_07360"/>
<sequence length="742" mass="86005">MNRFLKKQKLNYDNLSRIEYNLSNFDSKVSSVLSESFKFDSSIISLETLKIDSEQFWNVSVPCHYKGVFHERDIGEELPFDFSSDSLVLQVKSTQPSFLPFYAKDQLSLFEDLNRLYVEGEIFTQLLLIKRTKAYNELLIELYENYLNGNDIATTNKILNAMQTRILRKLGNIVQENFERTPDTDIEDKVTDSLYEYEWRIVINSKFYKTLLPEIEEILKQADFHNQFELQTMKKFNIDLIRNRTFSNTSHLQVFSQKELDTLFLSTSNIPEVETKPIPVIEKVDKEHPIHLLPDPEVKKERERDESELKTMLSNALRRVKATNNTKIQYIEIEQGVTVERIVMKIPKDTNFTNIQKKLVDLQAQTGTDMNIERGKEPDTVTFLIPCEQREVVYLKELLQNEEFLQFAQDNPLPFVAGVDMYNKPLYRCLTKAPHLLVAGATGGGKSVFINALLITLILTKSPEQLRLYLIDPKHIELEQYKGISHVEDVITDMKKAYNILESLVIEMDKRYELMAKNKCKSIKAFNKKSGKYMPYIVVVVDEYNDLKMVSSEVESQVERLGQKARGCGIHLILATQKPSADVLTGTLKANLPSRISFKLSTSSDYKTVFGKGIPYNLLGKGDGVLSYDGQMEDYIRLQSPVITLNEDEEEMVYEKIQSLYRGKYEELELSEPESLLDKMKRIIANTNETRVGELRKQMKIRINDVQDLMQQLVDEKWLTKEDGKRGYQLIATEEELSQWRD</sequence>
<dbReference type="EMBL" id="CP011974">
    <property type="protein sequence ID" value="AKO91933.1"/>
    <property type="molecule type" value="Genomic_DNA"/>
</dbReference>
<dbReference type="RefSeq" id="WP_046216893.1">
    <property type="nucleotide sequence ID" value="NZ_CP011974.1"/>
</dbReference>
<accession>A0A0H4KUF7</accession>
<dbReference type="SUPFAM" id="SSF52540">
    <property type="entry name" value="P-loop containing nucleoside triphosphate hydrolases"/>
    <property type="match status" value="1"/>
</dbReference>
<name>A0A0H4KUF7_9BACI</name>
<dbReference type="GO" id="GO:0005524">
    <property type="term" value="F:ATP binding"/>
    <property type="evidence" value="ECO:0007669"/>
    <property type="project" value="UniProtKB-UniRule"/>
</dbReference>
<comment type="subcellular location">
    <subcellularLocation>
        <location evidence="1">Membrane</location>
        <topology evidence="1">Multi-pass membrane protein</topology>
    </subcellularLocation>
</comment>
<dbReference type="InterPro" id="IPR027417">
    <property type="entry name" value="P-loop_NTPase"/>
</dbReference>
<gene>
    <name evidence="6" type="ORF">BEH_07360</name>
</gene>
<dbReference type="Proteomes" id="UP000036202">
    <property type="component" value="Chromosome"/>
</dbReference>
<dbReference type="InterPro" id="IPR002543">
    <property type="entry name" value="FtsK_dom"/>
</dbReference>